<organism evidence="2 3">
    <name type="scientific">Botrytis tulipae</name>
    <dbReference type="NCBI Taxonomy" id="87230"/>
    <lineage>
        <taxon>Eukaryota</taxon>
        <taxon>Fungi</taxon>
        <taxon>Dikarya</taxon>
        <taxon>Ascomycota</taxon>
        <taxon>Pezizomycotina</taxon>
        <taxon>Leotiomycetes</taxon>
        <taxon>Helotiales</taxon>
        <taxon>Sclerotiniaceae</taxon>
        <taxon>Botrytis</taxon>
    </lineage>
</organism>
<evidence type="ECO:0000313" key="2">
    <source>
        <dbReference type="EMBL" id="TGO20174.1"/>
    </source>
</evidence>
<protein>
    <recommendedName>
        <fullName evidence="1">2EXR domain-containing protein</fullName>
    </recommendedName>
</protein>
<dbReference type="Pfam" id="PF20150">
    <property type="entry name" value="2EXR"/>
    <property type="match status" value="1"/>
</dbReference>
<sequence length="322" mass="36585">MLFSRSGPKSFMKFPELPLELQRLVWKFASFERRHVPVAAKGCHPLSKQVTGEDETKQLVRFRSDTPIPTLFSVCRDSRLEAKRYYKRALVAEHNFRFFSISLVPRFYINPHCDVICPVGDLFGDITVMLVAAMHKVQCQSMALDESQWGGLVTEINGPAYLDQWLTSIVRPPHALKSITLYSGGNYETPYTDGSRSFPHTISSVDWDTIPKTDQCALGVAVTDLHRSITRYRDLVPKMVKDRHDVEKGLMDPPTHQLLARLPVFHHLETQVLELWTPPRSSLLMHAIPKSLSGIMNSKNPFEVWDCGVGGCQNCSWMESVE</sequence>
<dbReference type="AlphaFoldDB" id="A0A4Z1F5Z4"/>
<proteinExistence type="predicted"/>
<comment type="caution">
    <text evidence="2">The sequence shown here is derived from an EMBL/GenBank/DDBJ whole genome shotgun (WGS) entry which is preliminary data.</text>
</comment>
<dbReference type="PANTHER" id="PTHR35910">
    <property type="entry name" value="2EXR DOMAIN-CONTAINING PROTEIN"/>
    <property type="match status" value="1"/>
</dbReference>
<name>A0A4Z1F5Z4_9HELO</name>
<keyword evidence="3" id="KW-1185">Reference proteome</keyword>
<dbReference type="Proteomes" id="UP000297777">
    <property type="component" value="Unassembled WGS sequence"/>
</dbReference>
<dbReference type="OrthoDB" id="3546385at2759"/>
<dbReference type="EMBL" id="PQXH01000001">
    <property type="protein sequence ID" value="TGO20174.1"/>
    <property type="molecule type" value="Genomic_DNA"/>
</dbReference>
<gene>
    <name evidence="2" type="ORF">BTUL_0001g01860</name>
</gene>
<accession>A0A4Z1F5Z4</accession>
<evidence type="ECO:0000259" key="1">
    <source>
        <dbReference type="Pfam" id="PF20150"/>
    </source>
</evidence>
<reference evidence="2 3" key="1">
    <citation type="submission" date="2017-12" db="EMBL/GenBank/DDBJ databases">
        <title>Comparative genomics of Botrytis spp.</title>
        <authorList>
            <person name="Valero-Jimenez C.A."/>
            <person name="Tapia P."/>
            <person name="Veloso J."/>
            <person name="Silva-Moreno E."/>
            <person name="Staats M."/>
            <person name="Valdes J.H."/>
            <person name="Van Kan J.A.L."/>
        </authorList>
    </citation>
    <scope>NUCLEOTIDE SEQUENCE [LARGE SCALE GENOMIC DNA]</scope>
    <source>
        <strain evidence="2 3">Bt9001</strain>
    </source>
</reference>
<dbReference type="PANTHER" id="PTHR35910:SF6">
    <property type="entry name" value="2EXR DOMAIN-CONTAINING PROTEIN"/>
    <property type="match status" value="1"/>
</dbReference>
<evidence type="ECO:0000313" key="3">
    <source>
        <dbReference type="Proteomes" id="UP000297777"/>
    </source>
</evidence>
<feature type="domain" description="2EXR" evidence="1">
    <location>
        <begin position="11"/>
        <end position="116"/>
    </location>
</feature>
<dbReference type="InterPro" id="IPR045518">
    <property type="entry name" value="2EXR"/>
</dbReference>